<gene>
    <name evidence="2" type="ORF">POBO1169_LOCUS13622</name>
</gene>
<evidence type="ECO:0000313" key="2">
    <source>
        <dbReference type="EMBL" id="CAD8677445.1"/>
    </source>
</evidence>
<dbReference type="PANTHER" id="PTHR35688">
    <property type="entry name" value="NAD(P)-LINKED OXIDOREDUCTASE SUPERFAMILY PROTEIN"/>
    <property type="match status" value="1"/>
</dbReference>
<evidence type="ECO:0000259" key="1">
    <source>
        <dbReference type="Pfam" id="PF03703"/>
    </source>
</evidence>
<proteinExistence type="predicted"/>
<dbReference type="EMBL" id="HBFA01026793">
    <property type="protein sequence ID" value="CAD8677445.1"/>
    <property type="molecule type" value="Transcribed_RNA"/>
</dbReference>
<dbReference type="Pfam" id="PF03703">
    <property type="entry name" value="bPH_2"/>
    <property type="match status" value="1"/>
</dbReference>
<dbReference type="AlphaFoldDB" id="A0A7S0RI51"/>
<name>A0A7S0RI51_9CHLO</name>
<dbReference type="InterPro" id="IPR005182">
    <property type="entry name" value="YdbS-like_PH"/>
</dbReference>
<accession>A0A7S0RI51</accession>
<dbReference type="PANTHER" id="PTHR35688:SF2">
    <property type="entry name" value="NAD(P)-LINKED OXIDOREDUCTASE SUPERFAMILY PROTEIN"/>
    <property type="match status" value="1"/>
</dbReference>
<protein>
    <recommendedName>
        <fullName evidence="1">YdbS-like PH domain-containing protein</fullName>
    </recommendedName>
</protein>
<organism evidence="2">
    <name type="scientific">Pyramimonas obovata</name>
    <dbReference type="NCBI Taxonomy" id="1411642"/>
    <lineage>
        <taxon>Eukaryota</taxon>
        <taxon>Viridiplantae</taxon>
        <taxon>Chlorophyta</taxon>
        <taxon>Pyramimonadophyceae</taxon>
        <taxon>Pyramimonadales</taxon>
        <taxon>Pyramimonadaceae</taxon>
        <taxon>Pyramimonas</taxon>
        <taxon>Pyramimonas incertae sedis</taxon>
    </lineage>
</organism>
<sequence length="246" mass="26588">MASAMISMNAIARVNVPAQRTPAGQMSLRATRALAPRSFSASVRSTAVHRAQRLVVKAADETEVKEVAEDDFEAKLAALKGSRRAGGGAKAAKRVAAQTGKDVALEEAYAPKDTDFSKETVIYEGKPAVGDLITNIALGATLLWLPLTFAAVGRFQWLKYKFTDMRIVMESSAPFESGITQITYGQISKVVTIGRGVGLWGDMVVTLKNGENVEFRSLEKYKELETMINEKIGAIEATQNADPKGF</sequence>
<reference evidence="2" key="1">
    <citation type="submission" date="2021-01" db="EMBL/GenBank/DDBJ databases">
        <authorList>
            <person name="Corre E."/>
            <person name="Pelletier E."/>
            <person name="Niang G."/>
            <person name="Scheremetjew M."/>
            <person name="Finn R."/>
            <person name="Kale V."/>
            <person name="Holt S."/>
            <person name="Cochrane G."/>
            <person name="Meng A."/>
            <person name="Brown T."/>
            <person name="Cohen L."/>
        </authorList>
    </citation>
    <scope>NUCLEOTIDE SEQUENCE</scope>
    <source>
        <strain evidence="2">CCMP722</strain>
    </source>
</reference>
<feature type="domain" description="YdbS-like PH" evidence="1">
    <location>
        <begin position="157"/>
        <end position="226"/>
    </location>
</feature>